<organism evidence="2 3">
    <name type="scientific">Glossina pallidipes</name>
    <name type="common">Tsetse fly</name>
    <dbReference type="NCBI Taxonomy" id="7398"/>
    <lineage>
        <taxon>Eukaryota</taxon>
        <taxon>Metazoa</taxon>
        <taxon>Ecdysozoa</taxon>
        <taxon>Arthropoda</taxon>
        <taxon>Hexapoda</taxon>
        <taxon>Insecta</taxon>
        <taxon>Pterygota</taxon>
        <taxon>Neoptera</taxon>
        <taxon>Endopterygota</taxon>
        <taxon>Diptera</taxon>
        <taxon>Brachycera</taxon>
        <taxon>Muscomorpha</taxon>
        <taxon>Hippoboscoidea</taxon>
        <taxon>Glossinidae</taxon>
        <taxon>Glossina</taxon>
    </lineage>
</organism>
<keyword evidence="3" id="KW-1185">Reference proteome</keyword>
<protein>
    <submittedName>
        <fullName evidence="2">Uncharacterized protein</fullName>
    </submittedName>
</protein>
<evidence type="ECO:0000313" key="2">
    <source>
        <dbReference type="EnsemblMetazoa" id="GPAI016790-PA"/>
    </source>
</evidence>
<dbReference type="VEuPathDB" id="VectorBase:GPAI016790"/>
<accession>A0A1A9ZJG8</accession>
<keyword evidence="1" id="KW-0812">Transmembrane</keyword>
<reference evidence="2" key="2">
    <citation type="submission" date="2020-05" db="UniProtKB">
        <authorList>
            <consortium name="EnsemblMetazoa"/>
        </authorList>
    </citation>
    <scope>IDENTIFICATION</scope>
    <source>
        <strain evidence="2">IAEA</strain>
    </source>
</reference>
<dbReference type="AlphaFoldDB" id="A0A1A9ZJG8"/>
<keyword evidence="1" id="KW-1133">Transmembrane helix</keyword>
<evidence type="ECO:0000256" key="1">
    <source>
        <dbReference type="SAM" id="Phobius"/>
    </source>
</evidence>
<sequence length="114" mass="13483">MLKTYLYILILIFGLSIVSKDYTGVPLNEARFMNCFSDKLQYLTLISFHGVFVVMLLPRMEELSSTTLKCFHQSMPKPMIFLNKIIQIYTHTERPYAPKIKYINLKYSWTQDDM</sequence>
<proteinExistence type="predicted"/>
<reference evidence="3" key="1">
    <citation type="submission" date="2014-03" db="EMBL/GenBank/DDBJ databases">
        <authorList>
            <person name="Aksoy S."/>
            <person name="Warren W."/>
            <person name="Wilson R.K."/>
        </authorList>
    </citation>
    <scope>NUCLEOTIDE SEQUENCE [LARGE SCALE GENOMIC DNA]</scope>
    <source>
        <strain evidence="3">IAEA</strain>
    </source>
</reference>
<name>A0A1A9ZJG8_GLOPL</name>
<feature type="transmembrane region" description="Helical" evidence="1">
    <location>
        <begin position="40"/>
        <end position="57"/>
    </location>
</feature>
<dbReference type="EnsemblMetazoa" id="GPAI016790-RA">
    <property type="protein sequence ID" value="GPAI016790-PA"/>
    <property type="gene ID" value="GPAI016790"/>
</dbReference>
<evidence type="ECO:0000313" key="3">
    <source>
        <dbReference type="Proteomes" id="UP000092445"/>
    </source>
</evidence>
<dbReference type="Proteomes" id="UP000092445">
    <property type="component" value="Unassembled WGS sequence"/>
</dbReference>
<keyword evidence="1" id="KW-0472">Membrane</keyword>